<dbReference type="Proteomes" id="UP000324629">
    <property type="component" value="Unassembled WGS sequence"/>
</dbReference>
<feature type="region of interest" description="Disordered" evidence="2">
    <location>
        <begin position="853"/>
        <end position="872"/>
    </location>
</feature>
<feature type="compositionally biased region" description="Polar residues" evidence="2">
    <location>
        <begin position="859"/>
        <end position="869"/>
    </location>
</feature>
<protein>
    <submittedName>
        <fullName evidence="3">Myosin XVIII</fullName>
    </submittedName>
</protein>
<dbReference type="AlphaFoldDB" id="A0A5J4NUS9"/>
<proteinExistence type="predicted"/>
<dbReference type="PANTHER" id="PTHR45615">
    <property type="entry name" value="MYOSIN HEAVY CHAIN, NON-MUSCLE"/>
    <property type="match status" value="1"/>
</dbReference>
<feature type="region of interest" description="Disordered" evidence="2">
    <location>
        <begin position="1018"/>
        <end position="1056"/>
    </location>
</feature>
<feature type="compositionally biased region" description="Polar residues" evidence="2">
    <location>
        <begin position="260"/>
        <end position="297"/>
    </location>
</feature>
<keyword evidence="4" id="KW-1185">Reference proteome</keyword>
<evidence type="ECO:0000313" key="4">
    <source>
        <dbReference type="Proteomes" id="UP000324629"/>
    </source>
</evidence>
<organism evidence="3 4">
    <name type="scientific">Paragonimus westermani</name>
    <dbReference type="NCBI Taxonomy" id="34504"/>
    <lineage>
        <taxon>Eukaryota</taxon>
        <taxon>Metazoa</taxon>
        <taxon>Spiralia</taxon>
        <taxon>Lophotrochozoa</taxon>
        <taxon>Platyhelminthes</taxon>
        <taxon>Trematoda</taxon>
        <taxon>Digenea</taxon>
        <taxon>Plagiorchiida</taxon>
        <taxon>Troglotremata</taxon>
        <taxon>Troglotrematidae</taxon>
        <taxon>Paragonimus</taxon>
    </lineage>
</organism>
<dbReference type="GO" id="GO:0005737">
    <property type="term" value="C:cytoplasm"/>
    <property type="evidence" value="ECO:0007669"/>
    <property type="project" value="TreeGrafter"/>
</dbReference>
<reference evidence="3 4" key="1">
    <citation type="journal article" date="2019" name="Gigascience">
        <title>Whole-genome sequence of the oriental lung fluke Paragonimus westermani.</title>
        <authorList>
            <person name="Oey H."/>
            <person name="Zakrzewski M."/>
            <person name="Narain K."/>
            <person name="Devi K.R."/>
            <person name="Agatsuma T."/>
            <person name="Nawaratna S."/>
            <person name="Gobert G.N."/>
            <person name="Jones M.K."/>
            <person name="Ragan M.A."/>
            <person name="McManus D.P."/>
            <person name="Krause L."/>
        </authorList>
    </citation>
    <scope>NUCLEOTIDE SEQUENCE [LARGE SCALE GENOMIC DNA]</scope>
    <source>
        <strain evidence="3 4">IND2009</strain>
    </source>
</reference>
<dbReference type="GO" id="GO:0031032">
    <property type="term" value="P:actomyosin structure organization"/>
    <property type="evidence" value="ECO:0007669"/>
    <property type="project" value="TreeGrafter"/>
</dbReference>
<accession>A0A5J4NUS9</accession>
<keyword evidence="1" id="KW-0175">Coiled coil</keyword>
<dbReference type="GO" id="GO:0016460">
    <property type="term" value="C:myosin II complex"/>
    <property type="evidence" value="ECO:0007669"/>
    <property type="project" value="TreeGrafter"/>
</dbReference>
<dbReference type="EMBL" id="QNGE01000928">
    <property type="protein sequence ID" value="KAA3678878.1"/>
    <property type="molecule type" value="Genomic_DNA"/>
</dbReference>
<feature type="region of interest" description="Disordered" evidence="2">
    <location>
        <begin position="1132"/>
        <end position="1157"/>
    </location>
</feature>
<feature type="coiled-coil region" evidence="1">
    <location>
        <begin position="436"/>
        <end position="582"/>
    </location>
</feature>
<feature type="non-terminal residue" evidence="3">
    <location>
        <position position="1"/>
    </location>
</feature>
<feature type="compositionally biased region" description="Polar residues" evidence="2">
    <location>
        <begin position="1018"/>
        <end position="1039"/>
    </location>
</feature>
<sequence>LRTIRRVRHSGSFVLNHNLSAFPVEYGFDSRWLSNSRLCPSIFSAHQLLQKSGPSAIKLLVSLLQTNRDFIGDARPMWTDNPSAFTEVKLQLDFVMRLFSSCATNNAGPNSHAGPVSGFNDGGSSFGVHWIHCLLPVVNAGLCQLISGSDSVTELPASAELSFAPNSSLIAGHPARICVNLIRAQLRGLNLIAILDEARSSFPDRITLSDFRHRYYSLISKSVLKRTGKCDNSQVFLKSFVLPQLNLRLKSRALIKSKTHPAQTDEQPNQADSSEPSTPSNCVPLSPIQSTHSPHITRSQVARVAASELDRLHLDRGTPDSYAVQPNEAFRVSSAGSPSVPDMQTYLSVVAKMKQANEDLKHCHEQMEQLTNQLRVAETAVDQLRGECDEAERRARKAEQRADELLTQGSVHQTAVPMNCEQDNSEFGLNSSESIQSMLQRQVELLRTQLLEANRKIAELTASQSRPTSQLDKNGRAESPFMELNELRKSRQELAVRVATLQSELDEVQHDLLVAKQARTRAEQNLEYIRADSKRLLDERDTDVEALRTANQTRIRQLEEQLDATQMEASQANRERLQLQHDLSTVRGELNTALETMDNETERKLLKDLKKYQTLLAEKETLLEQFIQEPPPDVGTVKQLRDRIDELDELNETNSRQKRAIQVELDDTINQLSTLQRIKQRLEDQLSKTKHESLDLQTQLEEQKTAAKEAQRQYQTAVAARSIDSATIAAQTLEINELLKERDSIRAELDELQLKFAVPEVDPISRVSVDRLELKVRELEQRLELESIVRSRLQTSLDRARETIEQLTTERDRLIASENSEKQLTRKLARQLREAQQAQDETARRAQLAQRRADEAMTQADQAIRQANSSREELSALARRKQDFKTWANQREQELDLNTIENEDTCSTYSAGDKDRWLRRPITLPIEPSVVDQALALATETSAFQRSRSLSLKRPRHRHARFGAVHTHRIMSAPLVGILRNRTVPCQKPALNSVYRKQPSPTHNIAQRSEVNIQRIRNIQGDTTGEQRIDSPTSSSLIESSDDEPSGSRKARLSHPLSVQTLRPGVSVNTVSNADLQSALSSPILIVRELEQCSSQSLLSVDQTQKQQEASQIPFDSSCDFVTMHPQTEIARPSFLEPQTPFPSPQSTSSEATFPFT</sequence>
<dbReference type="SUPFAM" id="SSF52540">
    <property type="entry name" value="P-loop containing nucleoside triphosphate hydrolases"/>
    <property type="match status" value="1"/>
</dbReference>
<evidence type="ECO:0000256" key="1">
    <source>
        <dbReference type="SAM" id="Coils"/>
    </source>
</evidence>
<dbReference type="GO" id="GO:0051015">
    <property type="term" value="F:actin filament binding"/>
    <property type="evidence" value="ECO:0007669"/>
    <property type="project" value="TreeGrafter"/>
</dbReference>
<dbReference type="InterPro" id="IPR027417">
    <property type="entry name" value="P-loop_NTPase"/>
</dbReference>
<dbReference type="GO" id="GO:0032982">
    <property type="term" value="C:myosin filament"/>
    <property type="evidence" value="ECO:0007669"/>
    <property type="project" value="TreeGrafter"/>
</dbReference>
<gene>
    <name evidence="3" type="ORF">DEA37_0007313</name>
</gene>
<feature type="region of interest" description="Disordered" evidence="2">
    <location>
        <begin position="258"/>
        <end position="297"/>
    </location>
</feature>
<feature type="coiled-coil region" evidence="1">
    <location>
        <begin position="353"/>
        <end position="408"/>
    </location>
</feature>
<name>A0A5J4NUS9_9TREM</name>
<comment type="caution">
    <text evidence="3">The sequence shown here is derived from an EMBL/GenBank/DDBJ whole genome shotgun (WGS) entry which is preliminary data.</text>
</comment>
<dbReference type="PANTHER" id="PTHR45615:SF36">
    <property type="entry name" value="MYOSIN HEAVY CHAIN-LIKE, ISOFORM B-RELATED"/>
    <property type="match status" value="1"/>
</dbReference>
<evidence type="ECO:0000313" key="3">
    <source>
        <dbReference type="EMBL" id="KAA3678878.1"/>
    </source>
</evidence>
<evidence type="ECO:0000256" key="2">
    <source>
        <dbReference type="SAM" id="MobiDB-lite"/>
    </source>
</evidence>